<keyword evidence="2" id="KW-1185">Reference proteome</keyword>
<evidence type="ECO:0000313" key="2">
    <source>
        <dbReference type="Proteomes" id="UP000515160"/>
    </source>
</evidence>
<proteinExistence type="predicted"/>
<dbReference type="InterPro" id="IPR002181">
    <property type="entry name" value="Fibrinogen_a/b/g_C_dom"/>
</dbReference>
<dbReference type="AlphaFoldDB" id="A0A9C6T1X4"/>
<gene>
    <name evidence="3" type="primary">LOC117564806</name>
</gene>
<dbReference type="RefSeq" id="XP_051858367.1">
    <property type="nucleotide sequence ID" value="XM_052002407.1"/>
</dbReference>
<evidence type="ECO:0000313" key="3">
    <source>
        <dbReference type="RefSeq" id="XP_051858367.1"/>
    </source>
</evidence>
<dbReference type="PROSITE" id="PS51406">
    <property type="entry name" value="FIBRINOGEN_C_2"/>
    <property type="match status" value="1"/>
</dbReference>
<dbReference type="Pfam" id="PF00147">
    <property type="entry name" value="Fibrinogen_C"/>
    <property type="match status" value="1"/>
</dbReference>
<protein>
    <submittedName>
        <fullName evidence="3">Ficolin-1-like</fullName>
    </submittedName>
</protein>
<dbReference type="SMART" id="SM00186">
    <property type="entry name" value="FBG"/>
    <property type="match status" value="1"/>
</dbReference>
<sequence length="168" mass="19766">MIIQRRINGEQDFDKNWQEYVDGFGDFNGDFWFGLEKLHLLTSSDRHQLNISMTSYGLTSFVEYDDFRIGNSESLYELESLGTFIMGSKIYPFNKNSLKAKVNKKFSTYDKNNIPNAYENCAENGMGGWWYWFCIDSNLNAPYKDEMVWSYNKLTSATMKIRPYSNEY</sequence>
<dbReference type="PANTHER" id="PTHR19143">
    <property type="entry name" value="FIBRINOGEN/TENASCIN/ANGIOPOEITIN"/>
    <property type="match status" value="1"/>
</dbReference>
<organism evidence="2 3">
    <name type="scientific">Drosophila albomicans</name>
    <name type="common">Fruit fly</name>
    <dbReference type="NCBI Taxonomy" id="7291"/>
    <lineage>
        <taxon>Eukaryota</taxon>
        <taxon>Metazoa</taxon>
        <taxon>Ecdysozoa</taxon>
        <taxon>Arthropoda</taxon>
        <taxon>Hexapoda</taxon>
        <taxon>Insecta</taxon>
        <taxon>Pterygota</taxon>
        <taxon>Neoptera</taxon>
        <taxon>Endopterygota</taxon>
        <taxon>Diptera</taxon>
        <taxon>Brachycera</taxon>
        <taxon>Muscomorpha</taxon>
        <taxon>Ephydroidea</taxon>
        <taxon>Drosophilidae</taxon>
        <taxon>Drosophila</taxon>
    </lineage>
</organism>
<dbReference type="GO" id="GO:0005615">
    <property type="term" value="C:extracellular space"/>
    <property type="evidence" value="ECO:0007669"/>
    <property type="project" value="TreeGrafter"/>
</dbReference>
<dbReference type="OrthoDB" id="6145874at2759"/>
<dbReference type="InterPro" id="IPR050373">
    <property type="entry name" value="Fibrinogen_C-term_domain"/>
</dbReference>
<dbReference type="Gene3D" id="3.90.215.10">
    <property type="entry name" value="Gamma Fibrinogen, chain A, domain 1"/>
    <property type="match status" value="1"/>
</dbReference>
<reference evidence="3" key="1">
    <citation type="submission" date="2025-08" db="UniProtKB">
        <authorList>
            <consortium name="RefSeq"/>
        </authorList>
    </citation>
    <scope>IDENTIFICATION</scope>
    <source>
        <strain evidence="3">15112-1751.03</strain>
        <tissue evidence="3">Whole Adult</tissue>
    </source>
</reference>
<dbReference type="Proteomes" id="UP000515160">
    <property type="component" value="Chromosome 2L"/>
</dbReference>
<dbReference type="PANTHER" id="PTHR19143:SF327">
    <property type="entry name" value="FI21813P1-RELATED"/>
    <property type="match status" value="1"/>
</dbReference>
<accession>A0A9C6T1X4</accession>
<name>A0A9C6T1X4_DROAB</name>
<evidence type="ECO:0000259" key="1">
    <source>
        <dbReference type="PROSITE" id="PS51406"/>
    </source>
</evidence>
<dbReference type="InterPro" id="IPR036056">
    <property type="entry name" value="Fibrinogen-like_C"/>
</dbReference>
<dbReference type="SUPFAM" id="SSF56496">
    <property type="entry name" value="Fibrinogen C-terminal domain-like"/>
    <property type="match status" value="1"/>
</dbReference>
<feature type="domain" description="Fibrinogen C-terminal" evidence="1">
    <location>
        <begin position="1"/>
        <end position="165"/>
    </location>
</feature>
<dbReference type="GeneID" id="117564806"/>
<dbReference type="InterPro" id="IPR014716">
    <property type="entry name" value="Fibrinogen_a/b/g_C_1"/>
</dbReference>